<protein>
    <recommendedName>
        <fullName evidence="1">tRNA pseudouridine(55) synthase</fullName>
        <ecNumber evidence="1">5.4.99.25</ecNumber>
    </recommendedName>
</protein>
<organism evidence="6 7">
    <name type="scientific">Vairimorpha apis BRL 01</name>
    <dbReference type="NCBI Taxonomy" id="1037528"/>
    <lineage>
        <taxon>Eukaryota</taxon>
        <taxon>Fungi</taxon>
        <taxon>Fungi incertae sedis</taxon>
        <taxon>Microsporidia</taxon>
        <taxon>Nosematidae</taxon>
        <taxon>Vairimorpha</taxon>
    </lineage>
</organism>
<feature type="domain" description="Pus10-like C-terminal" evidence="5">
    <location>
        <begin position="255"/>
        <end position="316"/>
    </location>
</feature>
<dbReference type="PANTHER" id="PTHR21568">
    <property type="entry name" value="TRNA PSEUDOURIDINE SYNTHASE PUS10"/>
    <property type="match status" value="1"/>
</dbReference>
<dbReference type="InterPro" id="IPR048741">
    <property type="entry name" value="Pus10-like_C"/>
</dbReference>
<dbReference type="EC" id="5.4.99.25" evidence="1"/>
<evidence type="ECO:0000313" key="6">
    <source>
        <dbReference type="EMBL" id="EQB59886.1"/>
    </source>
</evidence>
<dbReference type="VEuPathDB" id="MicrosporidiaDB:NAPIS_ORF02547"/>
<dbReference type="PANTHER" id="PTHR21568:SF0">
    <property type="entry name" value="TRNA PSEUDOURIDINE SYNTHASE PUS10"/>
    <property type="match status" value="1"/>
</dbReference>
<dbReference type="AlphaFoldDB" id="T0M8X3"/>
<reference evidence="6 7" key="1">
    <citation type="journal article" date="2013" name="BMC Genomics">
        <title>Genome sequencing and comparative genomics of honey bee microsporidia, Nosema apis reveal novel insights into host-parasite interactions.</title>
        <authorList>
            <person name="Chen Yp."/>
            <person name="Pettis J.S."/>
            <person name="Zhao Y."/>
            <person name="Liu X."/>
            <person name="Tallon L.J."/>
            <person name="Sadzewicz L.D."/>
            <person name="Li R."/>
            <person name="Zheng H."/>
            <person name="Huang S."/>
            <person name="Zhang X."/>
            <person name="Hamilton M.C."/>
            <person name="Pernal S.F."/>
            <person name="Melathopoulos A.P."/>
            <person name="Yan X."/>
            <person name="Evans J.D."/>
        </authorList>
    </citation>
    <scope>NUCLEOTIDE SEQUENCE [LARGE SCALE GENOMIC DNA]</scope>
    <source>
        <strain evidence="6 7">BRL 01</strain>
    </source>
</reference>
<keyword evidence="2" id="KW-0819">tRNA processing</keyword>
<dbReference type="EMBL" id="KE647356">
    <property type="protein sequence ID" value="EQB59886.1"/>
    <property type="molecule type" value="Genomic_DNA"/>
</dbReference>
<dbReference type="GO" id="GO:0160148">
    <property type="term" value="F:tRNA pseudouridine(55) synthase activity"/>
    <property type="evidence" value="ECO:0007669"/>
    <property type="project" value="UniProtKB-EC"/>
</dbReference>
<keyword evidence="7" id="KW-1185">Reference proteome</keyword>
<evidence type="ECO:0000256" key="4">
    <source>
        <dbReference type="SAM" id="MobiDB-lite"/>
    </source>
</evidence>
<proteinExistence type="predicted"/>
<dbReference type="Pfam" id="PF21238">
    <property type="entry name" value="Pus10_C"/>
    <property type="match status" value="1"/>
</dbReference>
<gene>
    <name evidence="6" type="ORF">NAPIS_ORF02547</name>
</gene>
<keyword evidence="3" id="KW-0413">Isomerase</keyword>
<dbReference type="InterPro" id="IPR039894">
    <property type="entry name" value="Pus10-like"/>
</dbReference>
<dbReference type="OrthoDB" id="271937at2759"/>
<feature type="compositionally biased region" description="Polar residues" evidence="4">
    <location>
        <begin position="1"/>
        <end position="18"/>
    </location>
</feature>
<evidence type="ECO:0000256" key="2">
    <source>
        <dbReference type="ARBA" id="ARBA00022694"/>
    </source>
</evidence>
<evidence type="ECO:0000256" key="3">
    <source>
        <dbReference type="ARBA" id="ARBA00023235"/>
    </source>
</evidence>
<evidence type="ECO:0000256" key="1">
    <source>
        <dbReference type="ARBA" id="ARBA00012787"/>
    </source>
</evidence>
<dbReference type="GO" id="GO:0031119">
    <property type="term" value="P:tRNA pseudouridine synthesis"/>
    <property type="evidence" value="ECO:0007669"/>
    <property type="project" value="TreeGrafter"/>
</dbReference>
<dbReference type="Gene3D" id="3.30.70.2510">
    <property type="match status" value="1"/>
</dbReference>
<dbReference type="Proteomes" id="UP000053780">
    <property type="component" value="Unassembled WGS sequence"/>
</dbReference>
<accession>T0M8X3</accession>
<evidence type="ECO:0000313" key="7">
    <source>
        <dbReference type="Proteomes" id="UP000053780"/>
    </source>
</evidence>
<dbReference type="HOGENOM" id="CLU_545248_0_0_1"/>
<sequence>MNLNKETLQEDGSISNINENRKVDGSISNMEDIINNNIKVDGSNISDNIYNDIKNNNSNSIRTDENISNIEDNIYNDIKNNNIDNIYNDIYNRSTSNINIPILNIPLNNLLNELHSFVNSIPYKHSNIIYCFKDKVLKEFLKPYLKQGNPLIEPFTEILIDINNKYEMVSNNNSNIVNNNSIYSTNLSNNIHNTNNIYNSSYTNNTYNTNLSNIYSSNITNNTTSNINPNIINNTTSNITNNKYLKISFTNSPIYIYGEYIKMSRNMTQTPLKIKGKLKCERSVSDFCEQFKDFYGGDKVKFVGSGREDIDVRMLGWIEGMGVNMNGDGVDMKSDGVIEGKSVMDNGDGIIEDCCDENGDSRKDDTMYVDNKINEDNINTINYTSNTNNININNINLTDTLKDINNNPTSIPSTSNNINNKTGRPFLLQITNPTKNINNKTINLSLYKEIDILNTKYTTKKIRDTILKGEKTKSKIYRILIKTNNLINNNLINNNINKII</sequence>
<feature type="region of interest" description="Disordered" evidence="4">
    <location>
        <begin position="1"/>
        <end position="20"/>
    </location>
</feature>
<name>T0M8X3_9MICR</name>
<evidence type="ECO:0000259" key="5">
    <source>
        <dbReference type="Pfam" id="PF21238"/>
    </source>
</evidence>